<dbReference type="EMBL" id="JAGSSV010000011">
    <property type="protein sequence ID" value="MBR7889324.1"/>
    <property type="molecule type" value="Genomic_DNA"/>
</dbReference>
<keyword evidence="3" id="KW-1185">Reference proteome</keyword>
<name>A0ABS5HD51_9GAMM</name>
<reference evidence="2 3" key="1">
    <citation type="submission" date="2021-04" db="EMBL/GenBank/DDBJ databases">
        <authorList>
            <person name="Sun C."/>
        </authorList>
    </citation>
    <scope>NUCLEOTIDE SEQUENCE [LARGE SCALE GENOMIC DNA]</scope>
    <source>
        <strain evidence="2 3">A79</strain>
    </source>
</reference>
<dbReference type="Pfam" id="PF04230">
    <property type="entry name" value="PS_pyruv_trans"/>
    <property type="match status" value="1"/>
</dbReference>
<evidence type="ECO:0000259" key="1">
    <source>
        <dbReference type="Pfam" id="PF04230"/>
    </source>
</evidence>
<feature type="domain" description="Polysaccharide pyruvyl transferase" evidence="1">
    <location>
        <begin position="15"/>
        <end position="305"/>
    </location>
</feature>
<evidence type="ECO:0000313" key="2">
    <source>
        <dbReference type="EMBL" id="MBR7889324.1"/>
    </source>
</evidence>
<comment type="caution">
    <text evidence="2">The sequence shown here is derived from an EMBL/GenBank/DDBJ whole genome shotgun (WGS) entry which is preliminary data.</text>
</comment>
<dbReference type="RefSeq" id="WP_211536666.1">
    <property type="nucleotide sequence ID" value="NZ_JAGSSV010000011.1"/>
</dbReference>
<dbReference type="InterPro" id="IPR007345">
    <property type="entry name" value="Polysacch_pyruvyl_Trfase"/>
</dbReference>
<dbReference type="Proteomes" id="UP000679722">
    <property type="component" value="Unassembled WGS sequence"/>
</dbReference>
<proteinExistence type="predicted"/>
<accession>A0ABS5HD51</accession>
<sequence>MQKRIIIVNEMYSDNIGDQAISEAMADFFGVDDSVVITKADFSFRAGPSKTKKNKSIISWKKKIPDFIKFTYFFTKNIKNANFIAREKYHVAIIGGGQLILSNSSFSLSMLLYVVFLKLYGTKIKLVSVGVGEKFSLANAFLYKLAFRFVDDIYLRDAKSIENFRKIFGGSAKYSPDIAYYFSEKKIIQNDIDTYEDLVCPVDYMVYKRYRKEANNPCLSYNEYKLEWLKIIDNMLLESPLNTIIVTATTQADYDFSLDVYNASKVEYGARLRITKSNNMYDFLAVARDCRCVVSGRMHALILCHNIGLKIKPFKISSKIISFENEYLNSTSEYHKKKLEKIRSDII</sequence>
<dbReference type="GO" id="GO:0016740">
    <property type="term" value="F:transferase activity"/>
    <property type="evidence" value="ECO:0007669"/>
    <property type="project" value="UniProtKB-KW"/>
</dbReference>
<keyword evidence="2" id="KW-0808">Transferase</keyword>
<organism evidence="2 3">
    <name type="scientific">Marinomonas vulgaris</name>
    <dbReference type="NCBI Taxonomy" id="2823372"/>
    <lineage>
        <taxon>Bacteria</taxon>
        <taxon>Pseudomonadati</taxon>
        <taxon>Pseudomonadota</taxon>
        <taxon>Gammaproteobacteria</taxon>
        <taxon>Oceanospirillales</taxon>
        <taxon>Oceanospirillaceae</taxon>
        <taxon>Marinomonas</taxon>
    </lineage>
</organism>
<evidence type="ECO:0000313" key="3">
    <source>
        <dbReference type="Proteomes" id="UP000679722"/>
    </source>
</evidence>
<gene>
    <name evidence="2" type="ORF">J9B83_10255</name>
</gene>
<reference evidence="3" key="2">
    <citation type="submission" date="2023-07" db="EMBL/GenBank/DDBJ databases">
        <title>Marinomonas vulgaris A79, complete genome.</title>
        <authorList>
            <person name="Ying J.-J."/>
        </authorList>
    </citation>
    <scope>NUCLEOTIDE SEQUENCE [LARGE SCALE GENOMIC DNA]</scope>
    <source>
        <strain evidence="3">A79</strain>
    </source>
</reference>
<protein>
    <submittedName>
        <fullName evidence="2">Polysaccharide pyruvyl transferase family protein</fullName>
    </submittedName>
</protein>